<dbReference type="Proteomes" id="UP000245697">
    <property type="component" value="Unassembled WGS sequence"/>
</dbReference>
<dbReference type="AlphaFoldDB" id="A0A316F2N0"/>
<reference evidence="1 2" key="1">
    <citation type="submission" date="2018-05" db="EMBL/GenBank/DDBJ databases">
        <title>Genomic Encyclopedia of Archaeal and Bacterial Type Strains, Phase II (KMG-II): from individual species to whole genera.</title>
        <authorList>
            <person name="Goeker M."/>
        </authorList>
    </citation>
    <scope>NUCLEOTIDE SEQUENCE [LARGE SCALE GENOMIC DNA]</scope>
    <source>
        <strain evidence="1 2">DSM 45184</strain>
    </source>
</reference>
<evidence type="ECO:0000313" key="1">
    <source>
        <dbReference type="EMBL" id="PWK39194.1"/>
    </source>
</evidence>
<dbReference type="OrthoDB" id="9883763at2"/>
<proteinExistence type="predicted"/>
<evidence type="ECO:0000313" key="2">
    <source>
        <dbReference type="Proteomes" id="UP000245697"/>
    </source>
</evidence>
<dbReference type="RefSeq" id="WP_109600882.1">
    <property type="nucleotide sequence ID" value="NZ_BONA01000113.1"/>
</dbReference>
<protein>
    <submittedName>
        <fullName evidence="1">Uncharacterized protein</fullName>
    </submittedName>
</protein>
<sequence length="81" mass="9101">MWLVDLHEPGEPVVVLWPGGSHNFKILFSHAEAAPLAGERWRDWITITGFVVEPSGLEYRTTRSFFVHPVEGGYALLPKKG</sequence>
<dbReference type="EMBL" id="QGGR01000023">
    <property type="protein sequence ID" value="PWK39194.1"/>
    <property type="molecule type" value="Genomic_DNA"/>
</dbReference>
<name>A0A316F2N0_9ACTN</name>
<comment type="caution">
    <text evidence="1">The sequence shown here is derived from an EMBL/GenBank/DDBJ whole genome shotgun (WGS) entry which is preliminary data.</text>
</comment>
<accession>A0A316F2N0</accession>
<organism evidence="1 2">
    <name type="scientific">Actinoplanes xinjiangensis</name>
    <dbReference type="NCBI Taxonomy" id="512350"/>
    <lineage>
        <taxon>Bacteria</taxon>
        <taxon>Bacillati</taxon>
        <taxon>Actinomycetota</taxon>
        <taxon>Actinomycetes</taxon>
        <taxon>Micromonosporales</taxon>
        <taxon>Micromonosporaceae</taxon>
        <taxon>Actinoplanes</taxon>
    </lineage>
</organism>
<keyword evidence="2" id="KW-1185">Reference proteome</keyword>
<gene>
    <name evidence="1" type="ORF">BC793_12330</name>
</gene>